<keyword evidence="3" id="KW-1185">Reference proteome</keyword>
<dbReference type="EMBL" id="BKCP01006527">
    <property type="protein sequence ID" value="GER43235.1"/>
    <property type="molecule type" value="Genomic_DNA"/>
</dbReference>
<evidence type="ECO:0000256" key="1">
    <source>
        <dbReference type="SAM" id="MobiDB-lite"/>
    </source>
</evidence>
<dbReference type="Proteomes" id="UP000325081">
    <property type="component" value="Unassembled WGS sequence"/>
</dbReference>
<accession>A0A5A7QD66</accession>
<gene>
    <name evidence="2" type="ORF">STAS_20073</name>
</gene>
<feature type="region of interest" description="Disordered" evidence="1">
    <location>
        <begin position="134"/>
        <end position="158"/>
    </location>
</feature>
<name>A0A5A7QD66_STRAF</name>
<dbReference type="AlphaFoldDB" id="A0A5A7QD66"/>
<evidence type="ECO:0000313" key="3">
    <source>
        <dbReference type="Proteomes" id="UP000325081"/>
    </source>
</evidence>
<comment type="caution">
    <text evidence="2">The sequence shown here is derived from an EMBL/GenBank/DDBJ whole genome shotgun (WGS) entry which is preliminary data.</text>
</comment>
<organism evidence="2 3">
    <name type="scientific">Striga asiatica</name>
    <name type="common">Asiatic witchweed</name>
    <name type="synonym">Buchnera asiatica</name>
    <dbReference type="NCBI Taxonomy" id="4170"/>
    <lineage>
        <taxon>Eukaryota</taxon>
        <taxon>Viridiplantae</taxon>
        <taxon>Streptophyta</taxon>
        <taxon>Embryophyta</taxon>
        <taxon>Tracheophyta</taxon>
        <taxon>Spermatophyta</taxon>
        <taxon>Magnoliopsida</taxon>
        <taxon>eudicotyledons</taxon>
        <taxon>Gunneridae</taxon>
        <taxon>Pentapetalae</taxon>
        <taxon>asterids</taxon>
        <taxon>lamiids</taxon>
        <taxon>Lamiales</taxon>
        <taxon>Orobanchaceae</taxon>
        <taxon>Buchnereae</taxon>
        <taxon>Striga</taxon>
    </lineage>
</organism>
<feature type="compositionally biased region" description="Basic and acidic residues" evidence="1">
    <location>
        <begin position="138"/>
        <end position="158"/>
    </location>
</feature>
<proteinExistence type="predicted"/>
<evidence type="ECO:0000313" key="2">
    <source>
        <dbReference type="EMBL" id="GER43235.1"/>
    </source>
</evidence>
<sequence>MGVECFTFQYIRSPPSPRLRPPARNLLRSRSVVKDRATVEGENREDGRQLICISILYKGKPLVRSGPSISGPKPIEPAVEGRRGPLLTEILPCSICTFLLCAQLEPHGARAGEMKAYTANVGRNPRRGVRKQVSKNFGRNEMHVDLRNKEKKTKGEPN</sequence>
<reference evidence="3" key="1">
    <citation type="journal article" date="2019" name="Curr. Biol.">
        <title>Genome Sequence of Striga asiatica Provides Insight into the Evolution of Plant Parasitism.</title>
        <authorList>
            <person name="Yoshida S."/>
            <person name="Kim S."/>
            <person name="Wafula E.K."/>
            <person name="Tanskanen J."/>
            <person name="Kim Y.M."/>
            <person name="Honaas L."/>
            <person name="Yang Z."/>
            <person name="Spallek T."/>
            <person name="Conn C.E."/>
            <person name="Ichihashi Y."/>
            <person name="Cheong K."/>
            <person name="Cui S."/>
            <person name="Der J.P."/>
            <person name="Gundlach H."/>
            <person name="Jiao Y."/>
            <person name="Hori C."/>
            <person name="Ishida J.K."/>
            <person name="Kasahara H."/>
            <person name="Kiba T."/>
            <person name="Kim M.S."/>
            <person name="Koo N."/>
            <person name="Laohavisit A."/>
            <person name="Lee Y.H."/>
            <person name="Lumba S."/>
            <person name="McCourt P."/>
            <person name="Mortimer J.C."/>
            <person name="Mutuku J.M."/>
            <person name="Nomura T."/>
            <person name="Sasaki-Sekimoto Y."/>
            <person name="Seto Y."/>
            <person name="Wang Y."/>
            <person name="Wakatake T."/>
            <person name="Sakakibara H."/>
            <person name="Demura T."/>
            <person name="Yamaguchi S."/>
            <person name="Yoneyama K."/>
            <person name="Manabe R.I."/>
            <person name="Nelson D.C."/>
            <person name="Schulman A.H."/>
            <person name="Timko M.P."/>
            <person name="dePamphilis C.W."/>
            <person name="Choi D."/>
            <person name="Shirasu K."/>
        </authorList>
    </citation>
    <scope>NUCLEOTIDE SEQUENCE [LARGE SCALE GENOMIC DNA]</scope>
    <source>
        <strain evidence="3">cv. UVA1</strain>
    </source>
</reference>
<protein>
    <submittedName>
        <fullName evidence="2">4-dienoyl-CoA reductase</fullName>
    </submittedName>
</protein>